<evidence type="ECO:0000256" key="1">
    <source>
        <dbReference type="SAM" id="MobiDB-lite"/>
    </source>
</evidence>
<dbReference type="EMBL" id="BSTX01000001">
    <property type="protein sequence ID" value="GLZ77617.1"/>
    <property type="molecule type" value="Genomic_DNA"/>
</dbReference>
<evidence type="ECO:0000313" key="3">
    <source>
        <dbReference type="Proteomes" id="UP001165079"/>
    </source>
</evidence>
<comment type="caution">
    <text evidence="2">The sequence shown here is derived from an EMBL/GenBank/DDBJ whole genome shotgun (WGS) entry which is preliminary data.</text>
</comment>
<feature type="region of interest" description="Disordered" evidence="1">
    <location>
        <begin position="1"/>
        <end position="21"/>
    </location>
</feature>
<gene>
    <name evidence="2" type="ORF">Afil01_24240</name>
</gene>
<dbReference type="Proteomes" id="UP001165079">
    <property type="component" value="Unassembled WGS sequence"/>
</dbReference>
<evidence type="ECO:0000313" key="2">
    <source>
        <dbReference type="EMBL" id="GLZ77617.1"/>
    </source>
</evidence>
<protein>
    <submittedName>
        <fullName evidence="2">Uncharacterized protein</fullName>
    </submittedName>
</protein>
<accession>A0A9W6W315</accession>
<dbReference type="AlphaFoldDB" id="A0A9W6W315"/>
<keyword evidence="3" id="KW-1185">Reference proteome</keyword>
<reference evidence="2" key="1">
    <citation type="submission" date="2023-03" db="EMBL/GenBank/DDBJ databases">
        <title>Actinorhabdospora filicis NBRC 111898.</title>
        <authorList>
            <person name="Ichikawa N."/>
            <person name="Sato H."/>
            <person name="Tonouchi N."/>
        </authorList>
    </citation>
    <scope>NUCLEOTIDE SEQUENCE</scope>
    <source>
        <strain evidence="2">NBRC 111898</strain>
    </source>
</reference>
<feature type="region of interest" description="Disordered" evidence="1">
    <location>
        <begin position="345"/>
        <end position="408"/>
    </location>
</feature>
<sequence length="408" mass="44488">MRRVSAYESEPVSAEAATRVGEGRRPAELLLGLQRTAGNAAVARAVQRVGEEGAGGKDRPVELRMLDRFARTIKGTPGVPKSPHYATAIVPRKGGYELLFAGNSGVSRLRPKVLKRLTGRLAGRDDRLGDANIDRDAMPLLQDERPDKKERGKQVRYALNRRADRDREKLWALARGGYHWKRRDMHLLATGAGHPRLISNPARESGDVHGEMVVLGELLKRWRAEFESGEGGARTPVEVTHVGGVKKACAACQWVFEAVNETIGATYGRRVVASGTHGTVPKGWAKPPWLAQFPEVAAVLNAKAKPYLDREMSIEYMRAIGKWAGLLIDLAGAAGDKSAVRRLSGKVDAARDPQPPAPFDPGFEEMSHGDPAPTGTAINLLDPAESDSEAETKSSTPSRIRPRHHRDD</sequence>
<organism evidence="2 3">
    <name type="scientific">Actinorhabdospora filicis</name>
    <dbReference type="NCBI Taxonomy" id="1785913"/>
    <lineage>
        <taxon>Bacteria</taxon>
        <taxon>Bacillati</taxon>
        <taxon>Actinomycetota</taxon>
        <taxon>Actinomycetes</taxon>
        <taxon>Micromonosporales</taxon>
        <taxon>Micromonosporaceae</taxon>
        <taxon>Actinorhabdospora</taxon>
    </lineage>
</organism>
<name>A0A9W6W315_9ACTN</name>
<feature type="region of interest" description="Disordered" evidence="1">
    <location>
        <begin position="133"/>
        <end position="153"/>
    </location>
</feature>
<proteinExistence type="predicted"/>